<dbReference type="AlphaFoldDB" id="A0A220MII7"/>
<reference evidence="2 3" key="1">
    <citation type="submission" date="2016-11" db="EMBL/GenBank/DDBJ databases">
        <authorList>
            <person name="Jaros S."/>
            <person name="Januszkiewicz K."/>
            <person name="Wedrychowicz H."/>
        </authorList>
    </citation>
    <scope>NUCLEOTIDE SEQUENCE [LARGE SCALE GENOMIC DNA]</scope>
    <source>
        <strain evidence="2 3">NF2</strain>
    </source>
</reference>
<protein>
    <recommendedName>
        <fullName evidence="1">HTH cro/C1-type domain-containing protein</fullName>
    </recommendedName>
</protein>
<dbReference type="Proteomes" id="UP000197781">
    <property type="component" value="Chromosome"/>
</dbReference>
<proteinExistence type="predicted"/>
<dbReference type="RefSeq" id="WP_088908601.1">
    <property type="nucleotide sequence ID" value="NZ_CP018145.1"/>
</dbReference>
<dbReference type="SUPFAM" id="SSF47413">
    <property type="entry name" value="lambda repressor-like DNA-binding domains"/>
    <property type="match status" value="1"/>
</dbReference>
<dbReference type="KEGG" id="bfm:BP422_15760"/>
<dbReference type="InterPro" id="IPR010982">
    <property type="entry name" value="Lambda_DNA-bd_dom_sf"/>
</dbReference>
<dbReference type="EMBL" id="CP018145">
    <property type="protein sequence ID" value="ASJ54894.1"/>
    <property type="molecule type" value="Genomic_DNA"/>
</dbReference>
<dbReference type="InterPro" id="IPR001387">
    <property type="entry name" value="Cro/C1-type_HTH"/>
</dbReference>
<sequence length="69" mass="8114">MGFTYKPLWKLLIDRGMKKKDLKEQIALHSTTIAKMGRDEFVAMEVLDKICNHLNCRIEDIIEHIPDEE</sequence>
<dbReference type="Gene3D" id="1.10.260.40">
    <property type="entry name" value="lambda repressor-like DNA-binding domains"/>
    <property type="match status" value="1"/>
</dbReference>
<evidence type="ECO:0000313" key="3">
    <source>
        <dbReference type="Proteomes" id="UP000197781"/>
    </source>
</evidence>
<evidence type="ECO:0000313" key="2">
    <source>
        <dbReference type="EMBL" id="ASJ54894.1"/>
    </source>
</evidence>
<organism evidence="2 3">
    <name type="scientific">Brevibacillus formosus</name>
    <dbReference type="NCBI Taxonomy" id="54913"/>
    <lineage>
        <taxon>Bacteria</taxon>
        <taxon>Bacillati</taxon>
        <taxon>Bacillota</taxon>
        <taxon>Bacilli</taxon>
        <taxon>Bacillales</taxon>
        <taxon>Paenibacillaceae</taxon>
        <taxon>Brevibacillus</taxon>
    </lineage>
</organism>
<gene>
    <name evidence="2" type="ORF">BP422_15760</name>
</gene>
<dbReference type="Pfam" id="PF13443">
    <property type="entry name" value="HTH_26"/>
    <property type="match status" value="1"/>
</dbReference>
<feature type="domain" description="HTH cro/C1-type" evidence="1">
    <location>
        <begin position="8"/>
        <end position="67"/>
    </location>
</feature>
<name>A0A220MII7_9BACL</name>
<dbReference type="GO" id="GO:0003677">
    <property type="term" value="F:DNA binding"/>
    <property type="evidence" value="ECO:0007669"/>
    <property type="project" value="InterPro"/>
</dbReference>
<evidence type="ECO:0000259" key="1">
    <source>
        <dbReference type="Pfam" id="PF13443"/>
    </source>
</evidence>
<accession>A0A220MII7</accession>